<feature type="domain" description="PTS EIIA type-2" evidence="7">
    <location>
        <begin position="4"/>
        <end position="146"/>
    </location>
</feature>
<evidence type="ECO:0000256" key="6">
    <source>
        <dbReference type="ARBA" id="ARBA00022777"/>
    </source>
</evidence>
<comment type="caution">
    <text evidence="8">The sequence shown here is derived from an EMBL/GenBank/DDBJ whole genome shotgun (WGS) entry which is preliminary data.</text>
</comment>
<dbReference type="Pfam" id="PF00359">
    <property type="entry name" value="PTS_EIIA_2"/>
    <property type="match status" value="1"/>
</dbReference>
<dbReference type="SUPFAM" id="SSF55804">
    <property type="entry name" value="Phoshotransferase/anion transport protein"/>
    <property type="match status" value="1"/>
</dbReference>
<dbReference type="OrthoDB" id="1634238at2"/>
<sequence length="146" mass="16157">MLNQYLPPSHIQIIEQVADWQSAVKISAEPLLQEGLIEPRYVEHIFAAHNEIGPYYVIAPQIAMPHSRPENGALAQALSLVVIKQGIDFGSENDPVKLVLMLTAKDNHSHIEMLSAVAELFSDEENIEKIIQSSSVAEISDILATY</sequence>
<protein>
    <submittedName>
        <fullName evidence="8">PTS mannitol transporter subunit IIA</fullName>
    </submittedName>
</protein>
<dbReference type="GO" id="GO:0009401">
    <property type="term" value="P:phosphoenolpyruvate-dependent sugar phosphotransferase system"/>
    <property type="evidence" value="ECO:0007669"/>
    <property type="project" value="UniProtKB-KW"/>
</dbReference>
<accession>A0A2M8RV02</accession>
<keyword evidence="9" id="KW-1185">Reference proteome</keyword>
<evidence type="ECO:0000256" key="3">
    <source>
        <dbReference type="ARBA" id="ARBA00022490"/>
    </source>
</evidence>
<dbReference type="Gene3D" id="3.40.930.10">
    <property type="entry name" value="Mannitol-specific EII, Chain A"/>
    <property type="match status" value="1"/>
</dbReference>
<dbReference type="AlphaFoldDB" id="A0A2M8RV02"/>
<evidence type="ECO:0000259" key="7">
    <source>
        <dbReference type="PROSITE" id="PS51094"/>
    </source>
</evidence>
<comment type="subcellular location">
    <subcellularLocation>
        <location evidence="1">Cytoplasm</location>
    </subcellularLocation>
</comment>
<evidence type="ECO:0000256" key="1">
    <source>
        <dbReference type="ARBA" id="ARBA00004496"/>
    </source>
</evidence>
<dbReference type="PANTHER" id="PTHR36203">
    <property type="entry name" value="ASCORBATE-SPECIFIC PTS SYSTEM EIIA COMPONENT"/>
    <property type="match status" value="1"/>
</dbReference>
<dbReference type="EMBL" id="PHGZ01000015">
    <property type="protein sequence ID" value="PJG82713.1"/>
    <property type="molecule type" value="Genomic_DNA"/>
</dbReference>
<dbReference type="CDD" id="cd00211">
    <property type="entry name" value="PTS_IIA_fru"/>
    <property type="match status" value="1"/>
</dbReference>
<proteinExistence type="predicted"/>
<evidence type="ECO:0000256" key="4">
    <source>
        <dbReference type="ARBA" id="ARBA00022679"/>
    </source>
</evidence>
<evidence type="ECO:0000313" key="8">
    <source>
        <dbReference type="EMBL" id="PJG82713.1"/>
    </source>
</evidence>
<evidence type="ECO:0000256" key="2">
    <source>
        <dbReference type="ARBA" id="ARBA00022448"/>
    </source>
</evidence>
<organism evidence="8 9">
    <name type="scientific">Caviibacterium pharyngocola</name>
    <dbReference type="NCBI Taxonomy" id="28159"/>
    <lineage>
        <taxon>Bacteria</taxon>
        <taxon>Pseudomonadati</taxon>
        <taxon>Pseudomonadota</taxon>
        <taxon>Gammaproteobacteria</taxon>
        <taxon>Pasteurellales</taxon>
        <taxon>Pasteurellaceae</taxon>
        <taxon>Caviibacterium</taxon>
    </lineage>
</organism>
<keyword evidence="2" id="KW-0813">Transport</keyword>
<name>A0A2M8RV02_9PAST</name>
<gene>
    <name evidence="8" type="primary">cmtB</name>
    <name evidence="8" type="ORF">CVP04_07890</name>
</gene>
<dbReference type="GO" id="GO:0005737">
    <property type="term" value="C:cytoplasm"/>
    <property type="evidence" value="ECO:0007669"/>
    <property type="project" value="UniProtKB-SubCell"/>
</dbReference>
<dbReference type="Proteomes" id="UP000230282">
    <property type="component" value="Unassembled WGS sequence"/>
</dbReference>
<dbReference type="InterPro" id="IPR002178">
    <property type="entry name" value="PTS_EIIA_type-2_dom"/>
</dbReference>
<keyword evidence="6" id="KW-0418">Kinase</keyword>
<dbReference type="InterPro" id="IPR016152">
    <property type="entry name" value="PTrfase/Anion_transptr"/>
</dbReference>
<dbReference type="PROSITE" id="PS51094">
    <property type="entry name" value="PTS_EIIA_TYPE_2"/>
    <property type="match status" value="1"/>
</dbReference>
<keyword evidence="5" id="KW-0598">Phosphotransferase system</keyword>
<evidence type="ECO:0000313" key="9">
    <source>
        <dbReference type="Proteomes" id="UP000230282"/>
    </source>
</evidence>
<dbReference type="GO" id="GO:0016301">
    <property type="term" value="F:kinase activity"/>
    <property type="evidence" value="ECO:0007669"/>
    <property type="project" value="UniProtKB-KW"/>
</dbReference>
<evidence type="ECO:0000256" key="5">
    <source>
        <dbReference type="ARBA" id="ARBA00022683"/>
    </source>
</evidence>
<dbReference type="PANTHER" id="PTHR36203:SF4">
    <property type="entry name" value="MANNITOL-SPECIFIC CRYPTIC PHOSPHOTRANSFERASE ENZYME IIA COMPONENT"/>
    <property type="match status" value="1"/>
</dbReference>
<dbReference type="InterPro" id="IPR051351">
    <property type="entry name" value="Ascorbate-PTS_EIIA_comp"/>
</dbReference>
<dbReference type="RefSeq" id="WP_100296971.1">
    <property type="nucleotide sequence ID" value="NZ_PHGZ01000015.1"/>
</dbReference>
<keyword evidence="3" id="KW-0963">Cytoplasm</keyword>
<reference evidence="8 9" key="1">
    <citation type="submission" date="2017-11" db="EMBL/GenBank/DDBJ databases">
        <title>Reclassification of Bisgaard taxon 5 as Caviibacterium pharyngocola gen. nov., sp. nov.</title>
        <authorList>
            <person name="Christensen H."/>
        </authorList>
    </citation>
    <scope>NUCLEOTIDE SEQUENCE [LARGE SCALE GENOMIC DNA]</scope>
    <source>
        <strain evidence="8 9">7_3</strain>
    </source>
</reference>
<keyword evidence="4" id="KW-0808">Transferase</keyword>